<dbReference type="FunFam" id="1.20.1740.10:FF:000039">
    <property type="entry name" value="Neutral amino acid transporter (Eurofung)"/>
    <property type="match status" value="1"/>
</dbReference>
<keyword evidence="5 6" id="KW-0472">Membrane</keyword>
<proteinExistence type="inferred from homology"/>
<dbReference type="InterPro" id="IPR013057">
    <property type="entry name" value="AA_transpt_TM"/>
</dbReference>
<feature type="transmembrane region" description="Helical" evidence="6">
    <location>
        <begin position="54"/>
        <end position="73"/>
    </location>
</feature>
<feature type="domain" description="Amino acid transporter transmembrane" evidence="7">
    <location>
        <begin position="47"/>
        <end position="454"/>
    </location>
</feature>
<evidence type="ECO:0000259" key="7">
    <source>
        <dbReference type="Pfam" id="PF01490"/>
    </source>
</evidence>
<feature type="transmembrane region" description="Helical" evidence="6">
    <location>
        <begin position="249"/>
        <end position="267"/>
    </location>
</feature>
<sequence length="477" mass="52701">MTYAVETPRTYDVEKLKSSTSGESLAEEELVLAQIAQEKGCDVRYRTCSWQKTAALLFSEYVCLSVLSFPWSFSVLGMVPGIIITLSVAMMCLYTSMTLWRYCLKHPEIRDICDIGQKLFGGSKLAYNITSVFFILNNTFVQALHLLVGTKLLNTLSNSAKCSVIFGIVTTATCFLLTLPRTLKELSHLGLFSTIAMGIAILLGIIFSGVQKHPFGYIAGEEPIVTAFPVTGTTYVTGESTPMELSMSAFLNIAFVLIGQAAIPSFIAEMENPKDFPKALWTVTIAEIVVYIVCGALVYHYVGNQYITAPAFGSLQPLYKKIAFSFSIPTIIFLGSLFSSVTARFVFFRIFKHSRHLHSHTVTAWTTWIGIIAVTWVVAFIIAQVIPFFSDMLGLMCSLFDGWFGFIFWAMAYLSLNPGQKKWNGPLKTLETLINYAFILVGVYITVAGTYTSIQSIINSYEAQLVGSLFSCASNAI</sequence>
<evidence type="ECO:0000256" key="5">
    <source>
        <dbReference type="ARBA" id="ARBA00023136"/>
    </source>
</evidence>
<feature type="transmembrane region" description="Helical" evidence="6">
    <location>
        <begin position="433"/>
        <end position="454"/>
    </location>
</feature>
<organism evidence="8 9">
    <name type="scientific">Collybia nuda</name>
    <dbReference type="NCBI Taxonomy" id="64659"/>
    <lineage>
        <taxon>Eukaryota</taxon>
        <taxon>Fungi</taxon>
        <taxon>Dikarya</taxon>
        <taxon>Basidiomycota</taxon>
        <taxon>Agaricomycotina</taxon>
        <taxon>Agaricomycetes</taxon>
        <taxon>Agaricomycetidae</taxon>
        <taxon>Agaricales</taxon>
        <taxon>Tricholomatineae</taxon>
        <taxon>Clitocybaceae</taxon>
        <taxon>Collybia</taxon>
    </lineage>
</organism>
<protein>
    <submittedName>
        <fullName evidence="8">Transmembrane amino acid transporter protein-domain-containing protein</fullName>
    </submittedName>
</protein>
<feature type="transmembrane region" description="Helical" evidence="6">
    <location>
        <begin position="392"/>
        <end position="412"/>
    </location>
</feature>
<evidence type="ECO:0000256" key="3">
    <source>
        <dbReference type="ARBA" id="ARBA00022692"/>
    </source>
</evidence>
<evidence type="ECO:0000256" key="1">
    <source>
        <dbReference type="ARBA" id="ARBA00004141"/>
    </source>
</evidence>
<reference evidence="8" key="1">
    <citation type="submission" date="2020-11" db="EMBL/GenBank/DDBJ databases">
        <authorList>
            <consortium name="DOE Joint Genome Institute"/>
            <person name="Ahrendt S."/>
            <person name="Riley R."/>
            <person name="Andreopoulos W."/>
            <person name="Labutti K."/>
            <person name="Pangilinan J."/>
            <person name="Ruiz-Duenas F.J."/>
            <person name="Barrasa J.M."/>
            <person name="Sanchez-Garcia M."/>
            <person name="Camarero S."/>
            <person name="Miyauchi S."/>
            <person name="Serrano A."/>
            <person name="Linde D."/>
            <person name="Babiker R."/>
            <person name="Drula E."/>
            <person name="Ayuso-Fernandez I."/>
            <person name="Pacheco R."/>
            <person name="Padilla G."/>
            <person name="Ferreira P."/>
            <person name="Barriuso J."/>
            <person name="Kellner H."/>
            <person name="Castanera R."/>
            <person name="Alfaro M."/>
            <person name="Ramirez L."/>
            <person name="Pisabarro A.G."/>
            <person name="Kuo A."/>
            <person name="Tritt A."/>
            <person name="Lipzen A."/>
            <person name="He G."/>
            <person name="Yan M."/>
            <person name="Ng V."/>
            <person name="Cullen D."/>
            <person name="Martin F."/>
            <person name="Rosso M.-N."/>
            <person name="Henrissat B."/>
            <person name="Hibbett D."/>
            <person name="Martinez A.T."/>
            <person name="Grigoriev I.V."/>
        </authorList>
    </citation>
    <scope>NUCLEOTIDE SEQUENCE</scope>
    <source>
        <strain evidence="8">CBS 247.69</strain>
    </source>
</reference>
<feature type="transmembrane region" description="Helical" evidence="6">
    <location>
        <begin position="79"/>
        <end position="104"/>
    </location>
</feature>
<dbReference type="Proteomes" id="UP000807353">
    <property type="component" value="Unassembled WGS sequence"/>
</dbReference>
<keyword evidence="9" id="KW-1185">Reference proteome</keyword>
<feature type="transmembrane region" description="Helical" evidence="6">
    <location>
        <begin position="322"/>
        <end position="347"/>
    </location>
</feature>
<dbReference type="OrthoDB" id="294730at2759"/>
<dbReference type="AlphaFoldDB" id="A0A9P5YE41"/>
<comment type="similarity">
    <text evidence="2">Belongs to the amino acid/polyamine transporter 2 family.</text>
</comment>
<evidence type="ECO:0000256" key="2">
    <source>
        <dbReference type="ARBA" id="ARBA00008066"/>
    </source>
</evidence>
<name>A0A9P5YE41_9AGAR</name>
<dbReference type="GO" id="GO:0015179">
    <property type="term" value="F:L-amino acid transmembrane transporter activity"/>
    <property type="evidence" value="ECO:0007669"/>
    <property type="project" value="TreeGrafter"/>
</dbReference>
<dbReference type="PANTHER" id="PTHR22950:SF20">
    <property type="entry name" value="AMINO ACID TRANSPORTER (EUROFUNG)"/>
    <property type="match status" value="1"/>
</dbReference>
<dbReference type="PANTHER" id="PTHR22950">
    <property type="entry name" value="AMINO ACID TRANSPORTER"/>
    <property type="match status" value="1"/>
</dbReference>
<keyword evidence="3 6" id="KW-0812">Transmembrane</keyword>
<comment type="caution">
    <text evidence="8">The sequence shown here is derived from an EMBL/GenBank/DDBJ whole genome shotgun (WGS) entry which is preliminary data.</text>
</comment>
<gene>
    <name evidence="8" type="ORF">BDZ94DRAFT_1305218</name>
</gene>
<dbReference type="Pfam" id="PF01490">
    <property type="entry name" value="Aa_trans"/>
    <property type="match status" value="1"/>
</dbReference>
<accession>A0A9P5YE41</accession>
<dbReference type="EMBL" id="MU150236">
    <property type="protein sequence ID" value="KAF9467584.1"/>
    <property type="molecule type" value="Genomic_DNA"/>
</dbReference>
<evidence type="ECO:0000256" key="4">
    <source>
        <dbReference type="ARBA" id="ARBA00022989"/>
    </source>
</evidence>
<keyword evidence="4 6" id="KW-1133">Transmembrane helix</keyword>
<feature type="transmembrane region" description="Helical" evidence="6">
    <location>
        <begin position="279"/>
        <end position="302"/>
    </location>
</feature>
<feature type="transmembrane region" description="Helical" evidence="6">
    <location>
        <begin position="368"/>
        <end position="386"/>
    </location>
</feature>
<evidence type="ECO:0000313" key="8">
    <source>
        <dbReference type="EMBL" id="KAF9467584.1"/>
    </source>
</evidence>
<comment type="subcellular location">
    <subcellularLocation>
        <location evidence="1">Membrane</location>
        <topology evidence="1">Multi-pass membrane protein</topology>
    </subcellularLocation>
</comment>
<evidence type="ECO:0000256" key="6">
    <source>
        <dbReference type="SAM" id="Phobius"/>
    </source>
</evidence>
<feature type="transmembrane region" description="Helical" evidence="6">
    <location>
        <begin position="160"/>
        <end position="179"/>
    </location>
</feature>
<feature type="transmembrane region" description="Helical" evidence="6">
    <location>
        <begin position="125"/>
        <end position="148"/>
    </location>
</feature>
<evidence type="ECO:0000313" key="9">
    <source>
        <dbReference type="Proteomes" id="UP000807353"/>
    </source>
</evidence>
<feature type="transmembrane region" description="Helical" evidence="6">
    <location>
        <begin position="186"/>
        <end position="207"/>
    </location>
</feature>
<dbReference type="GO" id="GO:0016020">
    <property type="term" value="C:membrane"/>
    <property type="evidence" value="ECO:0007669"/>
    <property type="project" value="UniProtKB-SubCell"/>
</dbReference>